<keyword evidence="2" id="KW-1185">Reference proteome</keyword>
<reference evidence="1 2" key="1">
    <citation type="journal article" date="2015" name="Environ. Microbiol.">
        <title>Genome analyses suggest the presence of polyploidy and recent human-driven expansions in eight global populations of the honeybee pathogen Nosema ceranae.</title>
        <authorList>
            <person name="Pelin A."/>
            <person name="Selman M."/>
            <person name="Aris-Brosou S."/>
            <person name="Farinelli L."/>
            <person name="Corradi N."/>
        </authorList>
    </citation>
    <scope>NUCLEOTIDE SEQUENCE [LARGE SCALE GENOMIC DNA]</scope>
    <source>
        <strain evidence="1 2">PA08 1199</strain>
    </source>
</reference>
<dbReference type="AlphaFoldDB" id="A0A0F9WCG1"/>
<dbReference type="GeneID" id="36321118"/>
<evidence type="ECO:0000313" key="1">
    <source>
        <dbReference type="EMBL" id="KKO74525.1"/>
    </source>
</evidence>
<organism evidence="1 2">
    <name type="scientific">Vairimorpha ceranae</name>
    <dbReference type="NCBI Taxonomy" id="40302"/>
    <lineage>
        <taxon>Eukaryota</taxon>
        <taxon>Fungi</taxon>
        <taxon>Fungi incertae sedis</taxon>
        <taxon>Microsporidia</taxon>
        <taxon>Nosematidae</taxon>
        <taxon>Vairimorpha</taxon>
    </lineage>
</organism>
<dbReference type="Proteomes" id="UP000034350">
    <property type="component" value="Unassembled WGS sequence"/>
</dbReference>
<name>A0A0F9WCG1_9MICR</name>
<sequence>MALSGTPVRARRVLSDLGYVVRFSSLSDKLYLQECCCLLYFM</sequence>
<dbReference type="RefSeq" id="XP_024330267.1">
    <property type="nucleotide sequence ID" value="XM_024476167.1"/>
</dbReference>
<comment type="caution">
    <text evidence="1">The sequence shown here is derived from an EMBL/GenBank/DDBJ whole genome shotgun (WGS) entry which is preliminary data.</text>
</comment>
<evidence type="ECO:0000313" key="2">
    <source>
        <dbReference type="Proteomes" id="UP000034350"/>
    </source>
</evidence>
<dbReference type="EMBL" id="JPQZ01000063">
    <property type="protein sequence ID" value="KKO74525.1"/>
    <property type="molecule type" value="Genomic_DNA"/>
</dbReference>
<dbReference type="VEuPathDB" id="MicrosporidiaDB:AAJ76_6300013441"/>
<accession>A0A0F9WCG1</accession>
<gene>
    <name evidence="1" type="ORF">AAJ76_6300013441</name>
</gene>
<protein>
    <submittedName>
        <fullName evidence="1">Uncharacterized protein</fullName>
    </submittedName>
</protein>
<proteinExistence type="predicted"/>